<sequence>MDTNSSSEPDLSVTHSSTGATQMKFDTFSDSAESDTSCIVTHNSETVHIEHTNYEVDKQTLAELSPPLSIGVGYTENRMVAPDAREEDEQSKKVPLKSLSYLSQSSRTDELNRSVTLLTTAMNKPTHDQLRLAGTNANRSSSSCIPIKGVDQQEPNLLVNFNGTSHERQIVTVKKGRSAEGRCPIRGCDGTGHATGLYSYHRRQQANPYIEVRFEINMYTSENQQNSRWIPSPVTASSIANNIWACVSFSGCPLACRNRRKQLKRQGSPTVTRHSDVTSKLPLSSTNRPAYRSVVTQESISTGKRQCSGVVTHPFDTISDVLSGVSFFIPPNLMAAPMLPNNFNQLLAQTGLREHTHFELNGGKLGAPSIPEFSRFPYGVVGTEEGVLSSLSPNTPGITAEDTLLSSATCQPVPPSAYPTMNSLWPKYPKMEYPYSLTTPTCLSQAMTSMNPSTVDDINAQTTSTMKYADTILMGYPNSSLKLPAYSEQFPLPPFPGFAFSSVAEPFPSLHDLPSHQTESDTSSSLLEGAEMCQPIPPAGHSKPVANDSRNKISRNPLNSISSNGLIFSETEMHDHAFYSTVVDSFEVPIDLSIKSRHSAIQARCLTTVRTNRPEKMSAKTNTVCRSKDRSSSFKIGQLCPELLSIETHGCDSYDSTRLNEPQPSGTIPTLSTSDYSYMPKKQPTTPWTSTKTDMENRDNWKATLQYDTSPANFAMQPARKQEKSNWNNTAIESSTYDAHGQAIKESRDQCGFSNHQQRNGRTFTDNERYQQDYSLTNGNPIMLNTVLPKSDQKHRESYPLNRSDMVSEEVMTRGLNSSMAMSNKLTVDCNRNVFLVNRLAKM</sequence>
<dbReference type="InterPro" id="IPR002515">
    <property type="entry name" value="Znf_C2H2C"/>
</dbReference>
<feature type="region of interest" description="Disordered" evidence="8">
    <location>
        <begin position="263"/>
        <end position="284"/>
    </location>
</feature>
<evidence type="ECO:0000256" key="2">
    <source>
        <dbReference type="ARBA" id="ARBA00022723"/>
    </source>
</evidence>
<keyword evidence="10" id="KW-1185">Reference proteome</keyword>
<comment type="subcellular location">
    <subcellularLocation>
        <location evidence="1">Nucleus</location>
    </subcellularLocation>
</comment>
<dbReference type="SUPFAM" id="SSF103637">
    <property type="entry name" value="CCHHC domain"/>
    <property type="match status" value="1"/>
</dbReference>
<keyword evidence="7" id="KW-0539">Nucleus</keyword>
<evidence type="ECO:0000256" key="1">
    <source>
        <dbReference type="ARBA" id="ARBA00004123"/>
    </source>
</evidence>
<comment type="caution">
    <text evidence="9">The sequence shown here is derived from an EMBL/GenBank/DDBJ whole genome shotgun (WGS) entry which is preliminary data.</text>
</comment>
<dbReference type="Gene3D" id="4.10.320.30">
    <property type="match status" value="1"/>
</dbReference>
<feature type="compositionally biased region" description="Polar residues" evidence="8">
    <location>
        <begin position="683"/>
        <end position="692"/>
    </location>
</feature>
<dbReference type="Proteomes" id="UP000748531">
    <property type="component" value="Unassembled WGS sequence"/>
</dbReference>
<gene>
    <name evidence="9" type="ORF">PHET_08375</name>
</gene>
<evidence type="ECO:0000313" key="9">
    <source>
        <dbReference type="EMBL" id="KAF5398646.1"/>
    </source>
</evidence>
<keyword evidence="3" id="KW-0863">Zinc-finger</keyword>
<keyword evidence="5" id="KW-0805">Transcription regulation</keyword>
<keyword evidence="4" id="KW-0862">Zinc</keyword>
<feature type="region of interest" description="Disordered" evidence="8">
    <location>
        <begin position="532"/>
        <end position="557"/>
    </location>
</feature>
<feature type="compositionally biased region" description="Polar residues" evidence="8">
    <location>
        <begin position="655"/>
        <end position="676"/>
    </location>
</feature>
<reference evidence="9" key="1">
    <citation type="submission" date="2019-05" db="EMBL/GenBank/DDBJ databases">
        <title>Annotation for the trematode Paragonimus heterotremus.</title>
        <authorList>
            <person name="Choi Y.-J."/>
        </authorList>
    </citation>
    <scope>NUCLEOTIDE SEQUENCE</scope>
    <source>
        <strain evidence="9">LC</strain>
    </source>
</reference>
<dbReference type="GO" id="GO:0008270">
    <property type="term" value="F:zinc ion binding"/>
    <property type="evidence" value="ECO:0007669"/>
    <property type="project" value="UniProtKB-KW"/>
</dbReference>
<keyword evidence="6" id="KW-0804">Transcription</keyword>
<dbReference type="OrthoDB" id="10069059at2759"/>
<dbReference type="Pfam" id="PF01530">
    <property type="entry name" value="zf-C2HC"/>
    <property type="match status" value="1"/>
</dbReference>
<dbReference type="GO" id="GO:0006355">
    <property type="term" value="P:regulation of DNA-templated transcription"/>
    <property type="evidence" value="ECO:0007669"/>
    <property type="project" value="InterPro"/>
</dbReference>
<dbReference type="InterPro" id="IPR036060">
    <property type="entry name" value="Znf_C2H2C_sf"/>
</dbReference>
<protein>
    <submittedName>
        <fullName evidence="9">Uncharacterized protein</fullName>
    </submittedName>
</protein>
<dbReference type="GO" id="GO:0005634">
    <property type="term" value="C:nucleus"/>
    <property type="evidence" value="ECO:0007669"/>
    <property type="project" value="UniProtKB-SubCell"/>
</dbReference>
<proteinExistence type="predicted"/>
<accession>A0A8J4WFW5</accession>
<evidence type="ECO:0000256" key="5">
    <source>
        <dbReference type="ARBA" id="ARBA00023015"/>
    </source>
</evidence>
<evidence type="ECO:0000256" key="7">
    <source>
        <dbReference type="ARBA" id="ARBA00023242"/>
    </source>
</evidence>
<dbReference type="EMBL" id="LUCH01004777">
    <property type="protein sequence ID" value="KAF5398646.1"/>
    <property type="molecule type" value="Genomic_DNA"/>
</dbReference>
<name>A0A8J4WFW5_9TREM</name>
<feature type="region of interest" description="Disordered" evidence="8">
    <location>
        <begin position="655"/>
        <end position="694"/>
    </location>
</feature>
<evidence type="ECO:0000256" key="8">
    <source>
        <dbReference type="SAM" id="MobiDB-lite"/>
    </source>
</evidence>
<evidence type="ECO:0000256" key="6">
    <source>
        <dbReference type="ARBA" id="ARBA00023163"/>
    </source>
</evidence>
<evidence type="ECO:0000256" key="3">
    <source>
        <dbReference type="ARBA" id="ARBA00022771"/>
    </source>
</evidence>
<dbReference type="PROSITE" id="PS51802">
    <property type="entry name" value="ZF_CCHHC"/>
    <property type="match status" value="1"/>
</dbReference>
<organism evidence="9 10">
    <name type="scientific">Paragonimus heterotremus</name>
    <dbReference type="NCBI Taxonomy" id="100268"/>
    <lineage>
        <taxon>Eukaryota</taxon>
        <taxon>Metazoa</taxon>
        <taxon>Spiralia</taxon>
        <taxon>Lophotrochozoa</taxon>
        <taxon>Platyhelminthes</taxon>
        <taxon>Trematoda</taxon>
        <taxon>Digenea</taxon>
        <taxon>Plagiorchiida</taxon>
        <taxon>Troglotremata</taxon>
        <taxon>Troglotrematidae</taxon>
        <taxon>Paragonimus</taxon>
    </lineage>
</organism>
<dbReference type="AlphaFoldDB" id="A0A8J4WFW5"/>
<evidence type="ECO:0000256" key="4">
    <source>
        <dbReference type="ARBA" id="ARBA00022833"/>
    </source>
</evidence>
<evidence type="ECO:0000313" key="10">
    <source>
        <dbReference type="Proteomes" id="UP000748531"/>
    </source>
</evidence>
<keyword evidence="2" id="KW-0479">Metal-binding</keyword>